<evidence type="ECO:0000313" key="1">
    <source>
        <dbReference type="EMBL" id="DAE06195.1"/>
    </source>
</evidence>
<reference evidence="1" key="1">
    <citation type="journal article" date="2021" name="Proc. Natl. Acad. Sci. U.S.A.">
        <title>A Catalog of Tens of Thousands of Viruses from Human Metagenomes Reveals Hidden Associations with Chronic Diseases.</title>
        <authorList>
            <person name="Tisza M.J."/>
            <person name="Buck C.B."/>
        </authorList>
    </citation>
    <scope>NUCLEOTIDE SEQUENCE</scope>
    <source>
        <strain evidence="1">CtwIa5</strain>
    </source>
</reference>
<dbReference type="EMBL" id="BK015430">
    <property type="protein sequence ID" value="DAE06195.1"/>
    <property type="molecule type" value="Genomic_DNA"/>
</dbReference>
<sequence>MPTVARDCTQLHTVARFGWDITRVSIRSAARAA</sequence>
<proteinExistence type="predicted"/>
<organism evidence="1">
    <name type="scientific">Siphoviridae sp. ctwIa5</name>
    <dbReference type="NCBI Taxonomy" id="2825729"/>
    <lineage>
        <taxon>Viruses</taxon>
        <taxon>Duplodnaviria</taxon>
        <taxon>Heunggongvirae</taxon>
        <taxon>Uroviricota</taxon>
        <taxon>Caudoviricetes</taxon>
    </lineage>
</organism>
<accession>A0A8S5PI97</accession>
<protein>
    <submittedName>
        <fullName evidence="1">Uncharacterized protein</fullName>
    </submittedName>
</protein>
<name>A0A8S5PI97_9CAUD</name>